<dbReference type="OrthoDB" id="2988150at2"/>
<sequence>MRDAKEVTSLIFRLIVQQLENMPEQDRLICRVEALASELDITLKSGEEYRVRISRINPSYGNEESMVDRNQENRREKRVAIEDWEDLIDTCETVIQFLEYDKKKMEELTSLVPDFPWENRSRMMEDVLNQLKSSLYKFRSDQR</sequence>
<keyword evidence="2" id="KW-1185">Reference proteome</keyword>
<evidence type="ECO:0000313" key="2">
    <source>
        <dbReference type="Proteomes" id="UP000315636"/>
    </source>
</evidence>
<dbReference type="RefSeq" id="WP_142506795.1">
    <property type="nucleotide sequence ID" value="NZ_FXTI01000017.1"/>
</dbReference>
<reference evidence="1 2" key="1">
    <citation type="submission" date="2017-05" db="EMBL/GenBank/DDBJ databases">
        <authorList>
            <person name="Varghese N."/>
            <person name="Submissions S."/>
        </authorList>
    </citation>
    <scope>NUCLEOTIDE SEQUENCE [LARGE SCALE GENOMIC DNA]</scope>
    <source>
        <strain evidence="1 2">DSM 45474</strain>
    </source>
</reference>
<dbReference type="EMBL" id="FXTI01000017">
    <property type="protein sequence ID" value="SMO94377.1"/>
    <property type="molecule type" value="Genomic_DNA"/>
</dbReference>
<proteinExistence type="predicted"/>
<name>A0A521FDY5_9BACL</name>
<accession>A0A521FDY5</accession>
<protein>
    <submittedName>
        <fullName evidence="1">Uncharacterized protein</fullName>
    </submittedName>
</protein>
<organism evidence="1 2">
    <name type="scientific">Melghirimyces algeriensis</name>
    <dbReference type="NCBI Taxonomy" id="910412"/>
    <lineage>
        <taxon>Bacteria</taxon>
        <taxon>Bacillati</taxon>
        <taxon>Bacillota</taxon>
        <taxon>Bacilli</taxon>
        <taxon>Bacillales</taxon>
        <taxon>Thermoactinomycetaceae</taxon>
        <taxon>Melghirimyces</taxon>
    </lineage>
</organism>
<gene>
    <name evidence="1" type="ORF">SAMN06264849_11711</name>
</gene>
<dbReference type="Proteomes" id="UP000315636">
    <property type="component" value="Unassembled WGS sequence"/>
</dbReference>
<dbReference type="AlphaFoldDB" id="A0A521FDY5"/>
<evidence type="ECO:0000313" key="1">
    <source>
        <dbReference type="EMBL" id="SMO94377.1"/>
    </source>
</evidence>